<feature type="domain" description="MacB-like periplasmic core" evidence="8">
    <location>
        <begin position="22"/>
        <end position="240"/>
    </location>
</feature>
<feature type="transmembrane region" description="Helical" evidence="6">
    <location>
        <begin position="283"/>
        <end position="310"/>
    </location>
</feature>
<sequence length="800" mass="89343">MLKNYFKIAIRNLHRNKVFGIISILGLTVGITGATLLYLYVDNELGYDSLHEQSEQIYRIVEIDDSQDQRTRYYGQTAPVLGSTLEESFPEIKKMVRVYQPVGHVDMEWKGEAISERNWLMTDPDFFEVFDFEIVEGDKNSPLSEPNTVVISEKKAQQLFGNQNPIGEVLTFSNLGDNTVTAVIKNVPDNSHLQFDLLFSRRNSNTDMEEYLTDWNNYGAYTYLLLEESVNMTSLESKLDSFIQNQQETNENARNFYLQPITDIYFNSQNIEFGIEQAHGNIFYIYVFSAIGVFLLLIAGINYMNLATALSVQRGKEIGIRKAAGAEKRQLIGQFLLESIVIALLACLGSYFLIELLLPSFNQLTGKSFSITTDSFAYIAMVLLGIGLLLGISSGSYPAFYLALIKPIRVLKSNTEMKGTSLTLRKALVITQFSLSIILIIGTLAAYKQIDYIRTADIGFEEDQMLVVDINSGNTRARFDAIKQEMAKLPGVQDVAVSSRVPGEWKNITQIFARSGETGMADSVQTFFMSFDEDMLQLYNIELVSGRNFTGNKLTDSLTVLLNETAVNALNLDEPLGKTLRLSGVGEPVRVVGVVKDFNYQSLHQQVAPLLIGYWANPVRSIDYFSVKLAANVDVPSTLQGLKEIHGQFDPASAMEYHFLEQQIEQMYQTDVRAGRLFAIGGGVTIFIACLGLFGLALFSTQRRVKEIGIRKTLGATTPQILMLLTTDFMKLVVIAFLMAIPVSWILVNNWLENFAYRTDLGIGIFVLAGLGVFIISLLTVSSQSIKASVTNPVKSLRSE</sequence>
<keyword evidence="3 6" id="KW-0812">Transmembrane</keyword>
<reference evidence="9" key="1">
    <citation type="submission" date="2022-06" db="EMBL/GenBank/DDBJ databases">
        <title>Gracilimonas sp. CAU 1638 isolated from sea sediment.</title>
        <authorList>
            <person name="Kim W."/>
        </authorList>
    </citation>
    <scope>NUCLEOTIDE SEQUENCE</scope>
    <source>
        <strain evidence="9">CAU 1638</strain>
    </source>
</reference>
<evidence type="ECO:0000259" key="8">
    <source>
        <dbReference type="Pfam" id="PF12704"/>
    </source>
</evidence>
<accession>A0A9X2L3T9</accession>
<evidence type="ECO:0000256" key="1">
    <source>
        <dbReference type="ARBA" id="ARBA00004651"/>
    </source>
</evidence>
<feature type="domain" description="ABC3 transporter permease C-terminal" evidence="7">
    <location>
        <begin position="682"/>
        <end position="792"/>
    </location>
</feature>
<dbReference type="InterPro" id="IPR025857">
    <property type="entry name" value="MacB_PCD"/>
</dbReference>
<dbReference type="GO" id="GO:0022857">
    <property type="term" value="F:transmembrane transporter activity"/>
    <property type="evidence" value="ECO:0007669"/>
    <property type="project" value="TreeGrafter"/>
</dbReference>
<feature type="transmembrane region" description="Helical" evidence="6">
    <location>
        <begin position="426"/>
        <end position="447"/>
    </location>
</feature>
<dbReference type="EMBL" id="JANDBC010000001">
    <property type="protein sequence ID" value="MCP9291782.1"/>
    <property type="molecule type" value="Genomic_DNA"/>
</dbReference>
<evidence type="ECO:0000256" key="4">
    <source>
        <dbReference type="ARBA" id="ARBA00022989"/>
    </source>
</evidence>
<organism evidence="9 10">
    <name type="scientific">Gracilimonas sediminicola</name>
    <dbReference type="NCBI Taxonomy" id="2952158"/>
    <lineage>
        <taxon>Bacteria</taxon>
        <taxon>Pseudomonadati</taxon>
        <taxon>Balneolota</taxon>
        <taxon>Balneolia</taxon>
        <taxon>Balneolales</taxon>
        <taxon>Balneolaceae</taxon>
        <taxon>Gracilimonas</taxon>
    </lineage>
</organism>
<keyword evidence="2" id="KW-1003">Cell membrane</keyword>
<dbReference type="InterPro" id="IPR003838">
    <property type="entry name" value="ABC3_permease_C"/>
</dbReference>
<feature type="domain" description="ABC3 transporter permease C-terminal" evidence="7">
    <location>
        <begin position="290"/>
        <end position="393"/>
    </location>
</feature>
<evidence type="ECO:0000256" key="3">
    <source>
        <dbReference type="ARBA" id="ARBA00022692"/>
    </source>
</evidence>
<dbReference type="Pfam" id="PF12704">
    <property type="entry name" value="MacB_PCD"/>
    <property type="match status" value="2"/>
</dbReference>
<gene>
    <name evidence="9" type="ORF">NM125_09375</name>
</gene>
<comment type="subcellular location">
    <subcellularLocation>
        <location evidence="1">Cell membrane</location>
        <topology evidence="1">Multi-pass membrane protein</topology>
    </subcellularLocation>
</comment>
<keyword evidence="10" id="KW-1185">Reference proteome</keyword>
<feature type="transmembrane region" description="Helical" evidence="6">
    <location>
        <begin position="376"/>
        <end position="405"/>
    </location>
</feature>
<name>A0A9X2L3T9_9BACT</name>
<evidence type="ECO:0000256" key="2">
    <source>
        <dbReference type="ARBA" id="ARBA00022475"/>
    </source>
</evidence>
<keyword evidence="5 6" id="KW-0472">Membrane</keyword>
<feature type="transmembrane region" description="Helical" evidence="6">
    <location>
        <begin position="331"/>
        <end position="354"/>
    </location>
</feature>
<evidence type="ECO:0000313" key="10">
    <source>
        <dbReference type="Proteomes" id="UP001139125"/>
    </source>
</evidence>
<proteinExistence type="predicted"/>
<dbReference type="RefSeq" id="WP_255134644.1">
    <property type="nucleotide sequence ID" value="NZ_JANDBC010000001.1"/>
</dbReference>
<feature type="transmembrane region" description="Helical" evidence="6">
    <location>
        <begin position="761"/>
        <end position="781"/>
    </location>
</feature>
<feature type="transmembrane region" description="Helical" evidence="6">
    <location>
        <begin position="721"/>
        <end position="741"/>
    </location>
</feature>
<evidence type="ECO:0000259" key="7">
    <source>
        <dbReference type="Pfam" id="PF02687"/>
    </source>
</evidence>
<evidence type="ECO:0000256" key="6">
    <source>
        <dbReference type="SAM" id="Phobius"/>
    </source>
</evidence>
<dbReference type="PANTHER" id="PTHR30572:SF18">
    <property type="entry name" value="ABC-TYPE MACROLIDE FAMILY EXPORT SYSTEM PERMEASE COMPONENT 2"/>
    <property type="match status" value="1"/>
</dbReference>
<keyword evidence="4 6" id="KW-1133">Transmembrane helix</keyword>
<feature type="transmembrane region" description="Helical" evidence="6">
    <location>
        <begin position="21"/>
        <end position="41"/>
    </location>
</feature>
<dbReference type="Pfam" id="PF02687">
    <property type="entry name" value="FtsX"/>
    <property type="match status" value="2"/>
</dbReference>
<comment type="caution">
    <text evidence="9">The sequence shown here is derived from an EMBL/GenBank/DDBJ whole genome shotgun (WGS) entry which is preliminary data.</text>
</comment>
<dbReference type="PANTHER" id="PTHR30572">
    <property type="entry name" value="MEMBRANE COMPONENT OF TRANSPORTER-RELATED"/>
    <property type="match status" value="1"/>
</dbReference>
<feature type="domain" description="MacB-like periplasmic core" evidence="8">
    <location>
        <begin position="456"/>
        <end position="643"/>
    </location>
</feature>
<protein>
    <submittedName>
        <fullName evidence="9">ABC transporter permease</fullName>
    </submittedName>
</protein>
<dbReference type="AlphaFoldDB" id="A0A9X2L3T9"/>
<dbReference type="GO" id="GO:0005886">
    <property type="term" value="C:plasma membrane"/>
    <property type="evidence" value="ECO:0007669"/>
    <property type="project" value="UniProtKB-SubCell"/>
</dbReference>
<evidence type="ECO:0000256" key="5">
    <source>
        <dbReference type="ARBA" id="ARBA00023136"/>
    </source>
</evidence>
<dbReference type="Proteomes" id="UP001139125">
    <property type="component" value="Unassembled WGS sequence"/>
</dbReference>
<feature type="transmembrane region" description="Helical" evidence="6">
    <location>
        <begin position="677"/>
        <end position="700"/>
    </location>
</feature>
<evidence type="ECO:0000313" key="9">
    <source>
        <dbReference type="EMBL" id="MCP9291782.1"/>
    </source>
</evidence>
<dbReference type="InterPro" id="IPR050250">
    <property type="entry name" value="Macrolide_Exporter_MacB"/>
</dbReference>